<evidence type="ECO:0000259" key="11">
    <source>
        <dbReference type="Pfam" id="PF00205"/>
    </source>
</evidence>
<proteinExistence type="inferred from homology"/>
<organism evidence="14 15">
    <name type="scientific">Torulaspora globosa</name>
    <dbReference type="NCBI Taxonomy" id="48254"/>
    <lineage>
        <taxon>Eukaryota</taxon>
        <taxon>Fungi</taxon>
        <taxon>Dikarya</taxon>
        <taxon>Ascomycota</taxon>
        <taxon>Saccharomycotina</taxon>
        <taxon>Saccharomycetes</taxon>
        <taxon>Saccharomycetales</taxon>
        <taxon>Saccharomycetaceae</taxon>
        <taxon>Torulaspora</taxon>
    </lineage>
</organism>
<evidence type="ECO:0000256" key="1">
    <source>
        <dbReference type="ARBA" id="ARBA00001964"/>
    </source>
</evidence>
<feature type="binding site" evidence="8">
    <location>
        <position position="462"/>
    </location>
    <ligand>
        <name>Mg(2+)</name>
        <dbReference type="ChEBI" id="CHEBI:18420"/>
    </ligand>
</feature>
<accession>A0A7H9HMT0</accession>
<keyword evidence="5 8" id="KW-0460">Magnesium</keyword>
<comment type="similarity">
    <text evidence="2 9">Belongs to the TPP enzyme family.</text>
</comment>
<comment type="cofactor">
    <cofactor evidence="1">
        <name>thiamine diphosphate</name>
        <dbReference type="ChEBI" id="CHEBI:58937"/>
    </cofactor>
</comment>
<dbReference type="GO" id="GO:0005829">
    <property type="term" value="C:cytosol"/>
    <property type="evidence" value="ECO:0007669"/>
    <property type="project" value="TreeGrafter"/>
</dbReference>
<gene>
    <name evidence="14" type="ORF">HG537_0A03140</name>
</gene>
<dbReference type="Pfam" id="PF02775">
    <property type="entry name" value="TPP_enzyme_C"/>
    <property type="match status" value="1"/>
</dbReference>
<dbReference type="GO" id="GO:0000287">
    <property type="term" value="F:magnesium ion binding"/>
    <property type="evidence" value="ECO:0007669"/>
    <property type="project" value="InterPro"/>
</dbReference>
<evidence type="ECO:0000256" key="4">
    <source>
        <dbReference type="ARBA" id="ARBA00022793"/>
    </source>
</evidence>
<keyword evidence="3 8" id="KW-0479">Metal-binding</keyword>
<dbReference type="SUPFAM" id="SSF52518">
    <property type="entry name" value="Thiamin diphosphate-binding fold (THDP-binding)"/>
    <property type="match status" value="2"/>
</dbReference>
<dbReference type="CDD" id="cd07038">
    <property type="entry name" value="TPP_PYR_PDC_IPDC_like"/>
    <property type="match status" value="1"/>
</dbReference>
<dbReference type="InterPro" id="IPR029035">
    <property type="entry name" value="DHS-like_NAD/FAD-binding_dom"/>
</dbReference>
<dbReference type="InterPro" id="IPR012000">
    <property type="entry name" value="Thiamin_PyroP_enz_cen_dom"/>
</dbReference>
<dbReference type="GO" id="GO:0016831">
    <property type="term" value="F:carboxy-lyase activity"/>
    <property type="evidence" value="ECO:0007669"/>
    <property type="project" value="UniProtKB-KW"/>
</dbReference>
<evidence type="ECO:0000313" key="15">
    <source>
        <dbReference type="Proteomes" id="UP000510647"/>
    </source>
</evidence>
<evidence type="ECO:0008006" key="16">
    <source>
        <dbReference type="Google" id="ProtNLM"/>
    </source>
</evidence>
<keyword evidence="7" id="KW-0456">Lyase</keyword>
<comment type="cofactor">
    <cofactor evidence="8">
        <name>Mg(2+)</name>
        <dbReference type="ChEBI" id="CHEBI:18420"/>
    </cofactor>
    <text evidence="8">Binds 1 Mg(2+) per subunit.</text>
</comment>
<dbReference type="Pfam" id="PF02776">
    <property type="entry name" value="TPP_enzyme_N"/>
    <property type="match status" value="1"/>
</dbReference>
<evidence type="ECO:0000256" key="7">
    <source>
        <dbReference type="ARBA" id="ARBA00023239"/>
    </source>
</evidence>
<dbReference type="PANTHER" id="PTHR43452:SF30">
    <property type="entry name" value="PYRUVATE DECARBOXYLASE ISOZYME 1-RELATED"/>
    <property type="match status" value="1"/>
</dbReference>
<keyword evidence="15" id="KW-1185">Reference proteome</keyword>
<feature type="region of interest" description="Disordered" evidence="10">
    <location>
        <begin position="578"/>
        <end position="609"/>
    </location>
</feature>
<dbReference type="InterPro" id="IPR011766">
    <property type="entry name" value="TPP_enzyme_TPP-bd"/>
</dbReference>
<dbReference type="AlphaFoldDB" id="A0A7H9HMT0"/>
<dbReference type="InterPro" id="IPR047213">
    <property type="entry name" value="TPP_PYR_PDC_IPDC-like"/>
</dbReference>
<reference evidence="14 15" key="1">
    <citation type="submission" date="2020-06" db="EMBL/GenBank/DDBJ databases">
        <title>The yeast mating-type switching endonuclease HO is a domesticated member of an unorthodox homing genetic element family.</title>
        <authorList>
            <person name="Coughlan A.Y."/>
            <person name="Lombardi L."/>
            <person name="Braun-Galleani S."/>
            <person name="Martos A.R."/>
            <person name="Galeote V."/>
            <person name="Bigey F."/>
            <person name="Dequin S."/>
            <person name="Byrne K.P."/>
            <person name="Wolfe K.H."/>
        </authorList>
    </citation>
    <scope>NUCLEOTIDE SEQUENCE [LARGE SCALE GENOMIC DNA]</scope>
    <source>
        <strain evidence="14 15">CBS2947</strain>
    </source>
</reference>
<evidence type="ECO:0000256" key="2">
    <source>
        <dbReference type="ARBA" id="ARBA00007812"/>
    </source>
</evidence>
<feature type="domain" description="Thiamine pyrophosphate enzyme N-terminal TPP-binding" evidence="13">
    <location>
        <begin position="14"/>
        <end position="117"/>
    </location>
</feature>
<dbReference type="PIRSF" id="PIRSF036565">
    <property type="entry name" value="Pyruvt_ip_decrb"/>
    <property type="match status" value="1"/>
</dbReference>
<dbReference type="InterPro" id="IPR012001">
    <property type="entry name" value="Thiamin_PyroP_enz_TPP-bd_dom"/>
</dbReference>
<dbReference type="Proteomes" id="UP000510647">
    <property type="component" value="Chromosome 1"/>
</dbReference>
<evidence type="ECO:0000256" key="5">
    <source>
        <dbReference type="ARBA" id="ARBA00022842"/>
    </source>
</evidence>
<dbReference type="InterPro" id="IPR047214">
    <property type="entry name" value="TPP_PDC_IPDC"/>
</dbReference>
<dbReference type="InterPro" id="IPR012110">
    <property type="entry name" value="PDC/IPDC-like"/>
</dbReference>
<evidence type="ECO:0000256" key="8">
    <source>
        <dbReference type="PIRSR" id="PIRSR036565-2"/>
    </source>
</evidence>
<evidence type="ECO:0000313" key="14">
    <source>
        <dbReference type="EMBL" id="QLQ78067.1"/>
    </source>
</evidence>
<keyword evidence="4" id="KW-0210">Decarboxylase</keyword>
<protein>
    <recommendedName>
        <fullName evidence="16">Pyruvate decarboxylase</fullName>
    </recommendedName>
</protein>
<dbReference type="GO" id="GO:0030976">
    <property type="term" value="F:thiamine pyrophosphate binding"/>
    <property type="evidence" value="ECO:0007669"/>
    <property type="project" value="InterPro"/>
</dbReference>
<name>A0A7H9HMT0_9SACH</name>
<dbReference type="Gene3D" id="3.40.50.1220">
    <property type="entry name" value="TPP-binding domain"/>
    <property type="match status" value="1"/>
</dbReference>
<evidence type="ECO:0000259" key="13">
    <source>
        <dbReference type="Pfam" id="PF02776"/>
    </source>
</evidence>
<feature type="domain" description="Thiamine pyrophosphate enzyme central" evidence="11">
    <location>
        <begin position="210"/>
        <end position="344"/>
    </location>
</feature>
<feature type="binding site" evidence="8">
    <location>
        <position position="489"/>
    </location>
    <ligand>
        <name>Mg(2+)</name>
        <dbReference type="ChEBI" id="CHEBI:18420"/>
    </ligand>
</feature>
<evidence type="ECO:0000256" key="6">
    <source>
        <dbReference type="ARBA" id="ARBA00023052"/>
    </source>
</evidence>
<dbReference type="PANTHER" id="PTHR43452">
    <property type="entry name" value="PYRUVATE DECARBOXYLASE"/>
    <property type="match status" value="1"/>
</dbReference>
<dbReference type="InterPro" id="IPR029061">
    <property type="entry name" value="THDP-binding"/>
</dbReference>
<sequence length="609" mass="68351">MNYSRSNELPESITLGEFLFHRFKQLRIETIFGLPGAFNTQLLDQLAKVRGLRWAGNTNELNAAYAADGYARLKGIACMITTFGVGELSAINGVAGSFAEHVGLLHVVGMPPTSAQTKQLLLNHTLGNGDYKVFYRIASEVACYSTVMADQDLCAEEVDNCIIKAWILQKPVYLGIPINLIETMVSSAKLDVRLNLKLPSNDKHIEEEVVNQILQHMYRAKNPVIISDACVIRHHVVAETTELSTRTKFPVYTTPMGKGAIDESLPNFGGVFMGSISPPEVREVVNFADFVLVVGCMLADFSTSSFHFGYKTKECALLFPTSVKFKHAIYPDLHIKSLLGALLRKLDESKIKYKCQPAPPMIIPKSQLPSRHTLRHEWIWNQMSNWFQPGDIIITETGTSAFGINQTHFPYDSRGISQALWGSAGYTVGACLGACFAVNEMAKDNYDNLPQVSRRVILFVGDGALQLTVQEISTMVRWGLKPYIFIMNNQGYSVDRFLHHRSNASYYDIQTWDYLRLLATFGAKSYEARKIVTVGDFLEMIQDPLFARNDKIRMLEIMLPPMDVPQALMDRWLTEQENKKRAGEETDAYTPNSESSLKKIRSDDLTPTD</sequence>
<dbReference type="Pfam" id="PF00205">
    <property type="entry name" value="TPP_enzyme_M"/>
    <property type="match status" value="1"/>
</dbReference>
<dbReference type="SUPFAM" id="SSF52467">
    <property type="entry name" value="DHS-like NAD/FAD-binding domain"/>
    <property type="match status" value="1"/>
</dbReference>
<evidence type="ECO:0000256" key="9">
    <source>
        <dbReference type="RuleBase" id="RU362132"/>
    </source>
</evidence>
<evidence type="ECO:0000259" key="12">
    <source>
        <dbReference type="Pfam" id="PF02775"/>
    </source>
</evidence>
<dbReference type="CDD" id="cd02005">
    <property type="entry name" value="TPP_PDC_IPDC"/>
    <property type="match status" value="1"/>
</dbReference>
<feature type="domain" description="Thiamine pyrophosphate enzyme TPP-binding" evidence="12">
    <location>
        <begin position="408"/>
        <end position="530"/>
    </location>
</feature>
<dbReference type="FunFam" id="3.40.50.970:FF:000087">
    <property type="entry name" value="Thi3p"/>
    <property type="match status" value="1"/>
</dbReference>
<dbReference type="OrthoDB" id="3970464at2759"/>
<dbReference type="Gene3D" id="3.40.50.970">
    <property type="match status" value="2"/>
</dbReference>
<dbReference type="EMBL" id="CP059267">
    <property type="protein sequence ID" value="QLQ78067.1"/>
    <property type="molecule type" value="Genomic_DNA"/>
</dbReference>
<evidence type="ECO:0000256" key="3">
    <source>
        <dbReference type="ARBA" id="ARBA00022723"/>
    </source>
</evidence>
<dbReference type="FunFam" id="3.40.50.970:FF:000019">
    <property type="entry name" value="Pyruvate decarboxylase isozyme"/>
    <property type="match status" value="1"/>
</dbReference>
<evidence type="ECO:0000256" key="10">
    <source>
        <dbReference type="SAM" id="MobiDB-lite"/>
    </source>
</evidence>
<feature type="compositionally biased region" description="Basic and acidic residues" evidence="10">
    <location>
        <begin position="596"/>
        <end position="609"/>
    </location>
</feature>
<keyword evidence="6 9" id="KW-0786">Thiamine pyrophosphate</keyword>
<feature type="binding site" evidence="8">
    <location>
        <position position="491"/>
    </location>
    <ligand>
        <name>Mg(2+)</name>
        <dbReference type="ChEBI" id="CHEBI:18420"/>
    </ligand>
</feature>
<dbReference type="GO" id="GO:0005634">
    <property type="term" value="C:nucleus"/>
    <property type="evidence" value="ECO:0007669"/>
    <property type="project" value="TreeGrafter"/>
</dbReference>